<evidence type="ECO:0000256" key="2">
    <source>
        <dbReference type="ARBA" id="ARBA00022741"/>
    </source>
</evidence>
<reference evidence="10 11" key="1">
    <citation type="journal article" date="2011" name="Science">
        <title>The Selaginella genome identifies genetic changes associated with the evolution of vascular plants.</title>
        <authorList>
            <person name="Banks J.A."/>
            <person name="Nishiyama T."/>
            <person name="Hasebe M."/>
            <person name="Bowman J.L."/>
            <person name="Gribskov M."/>
            <person name="dePamphilis C."/>
            <person name="Albert V.A."/>
            <person name="Aono N."/>
            <person name="Aoyama T."/>
            <person name="Ambrose B.A."/>
            <person name="Ashton N.W."/>
            <person name="Axtell M.J."/>
            <person name="Barker E."/>
            <person name="Barker M.S."/>
            <person name="Bennetzen J.L."/>
            <person name="Bonawitz N.D."/>
            <person name="Chapple C."/>
            <person name="Cheng C."/>
            <person name="Correa L.G."/>
            <person name="Dacre M."/>
            <person name="DeBarry J."/>
            <person name="Dreyer I."/>
            <person name="Elias M."/>
            <person name="Engstrom E.M."/>
            <person name="Estelle M."/>
            <person name="Feng L."/>
            <person name="Finet C."/>
            <person name="Floyd S.K."/>
            <person name="Frommer W.B."/>
            <person name="Fujita T."/>
            <person name="Gramzow L."/>
            <person name="Gutensohn M."/>
            <person name="Harholt J."/>
            <person name="Hattori M."/>
            <person name="Heyl A."/>
            <person name="Hirai T."/>
            <person name="Hiwatashi Y."/>
            <person name="Ishikawa M."/>
            <person name="Iwata M."/>
            <person name="Karol K.G."/>
            <person name="Koehler B."/>
            <person name="Kolukisaoglu U."/>
            <person name="Kubo M."/>
            <person name="Kurata T."/>
            <person name="Lalonde S."/>
            <person name="Li K."/>
            <person name="Li Y."/>
            <person name="Litt A."/>
            <person name="Lyons E."/>
            <person name="Manning G."/>
            <person name="Maruyama T."/>
            <person name="Michael T.P."/>
            <person name="Mikami K."/>
            <person name="Miyazaki S."/>
            <person name="Morinaga S."/>
            <person name="Murata T."/>
            <person name="Mueller-Roeber B."/>
            <person name="Nelson D.R."/>
            <person name="Obara M."/>
            <person name="Oguri Y."/>
            <person name="Olmstead R.G."/>
            <person name="Onodera N."/>
            <person name="Petersen B.L."/>
            <person name="Pils B."/>
            <person name="Prigge M."/>
            <person name="Rensing S.A."/>
            <person name="Riano-Pachon D.M."/>
            <person name="Roberts A.W."/>
            <person name="Sato Y."/>
            <person name="Scheller H.V."/>
            <person name="Schulz B."/>
            <person name="Schulz C."/>
            <person name="Shakirov E.V."/>
            <person name="Shibagaki N."/>
            <person name="Shinohara N."/>
            <person name="Shippen D.E."/>
            <person name="Soerensen I."/>
            <person name="Sotooka R."/>
            <person name="Sugimoto N."/>
            <person name="Sugita M."/>
            <person name="Sumikawa N."/>
            <person name="Tanurdzic M."/>
            <person name="Theissen G."/>
            <person name="Ulvskov P."/>
            <person name="Wakazuki S."/>
            <person name="Weng J.K."/>
            <person name="Willats W.W."/>
            <person name="Wipf D."/>
            <person name="Wolf P.G."/>
            <person name="Yang L."/>
            <person name="Zimmer A.D."/>
            <person name="Zhu Q."/>
            <person name="Mitros T."/>
            <person name="Hellsten U."/>
            <person name="Loque D."/>
            <person name="Otillar R."/>
            <person name="Salamov A."/>
            <person name="Schmutz J."/>
            <person name="Shapiro H."/>
            <person name="Lindquist E."/>
            <person name="Lucas S."/>
            <person name="Rokhsar D."/>
            <person name="Grigoriev I.V."/>
        </authorList>
    </citation>
    <scope>NUCLEOTIDE SEQUENCE [LARGE SCALE GENOMIC DNA]</scope>
</reference>
<dbReference type="PANTHER" id="PTHR10218:SF334">
    <property type="entry name" value="EXTRA-LARGE GUANINE NUCLEOTIDE-BINDING PROTEIN 3"/>
    <property type="match status" value="1"/>
</dbReference>
<dbReference type="SUPFAM" id="SSF57903">
    <property type="entry name" value="FYVE/PHD zinc finger"/>
    <property type="match status" value="1"/>
</dbReference>
<dbReference type="Gene3D" id="1.10.400.10">
    <property type="entry name" value="GI Alpha 1, domain 2-like"/>
    <property type="match status" value="1"/>
</dbReference>
<dbReference type="GO" id="GO:0005834">
    <property type="term" value="C:heterotrimeric G-protein complex"/>
    <property type="evidence" value="ECO:0000318"/>
    <property type="project" value="GO_Central"/>
</dbReference>
<name>D8RH70_SELML</name>
<dbReference type="AlphaFoldDB" id="D8RH70"/>
<feature type="region of interest" description="Disordered" evidence="9">
    <location>
        <begin position="1"/>
        <end position="36"/>
    </location>
</feature>
<keyword evidence="3" id="KW-0863">Zinc-finger</keyword>
<gene>
    <name evidence="10" type="primary">XLG2-2</name>
    <name evidence="10" type="ORF">SELMODRAFT_449914</name>
</gene>
<protein>
    <submittedName>
        <fullName evidence="10">XLG2, extra-large G protein</fullName>
    </submittedName>
</protein>
<sequence length="858" mass="96011">MTRKNSSTTSQRQKAEALEEESFTMASSALPNGNGSAKHDLLRGLFPPGAAIDLDNIEYSFATPYNGPPVEFPLPKAPMAPSWGTNKTTPPKLATILPVAQLWRGSGSVAASSVPAARQFFRSTSGSSFSESSSAMAVAAATVERDAASSAAAATRKSCPSEIEELATSPSPQLFGRTPSSEGIVTDSSALQYSEEFSPGESEDPSGNFDSRRYGLDPSPSGKGGNIHRKRGQCYRCLRGNRLTEKEVCLACGSKFCSNCVLVVMGSMPEGRKCEECVGRPVLEDRRPFLGKPSRLLKRLLGPLEIQQCMKSERECFSNQLQPEQVIVNGRRLIFEELILLQQECLRLKPGKYWYDKASGLWGREGEKPHMFITPELKVGGPLQQNASNGTTQVFLNCREITKSEFKMLKALGVQCTPQTYLVLYPDGRYGDEGQKEIKGNLWNKPMMRLLYPFFSFPTPRSSNQLVKTDAVAASRKVSPTSIEVKDASKILLLGHDGSGRSTIFKQTKILHNGQFSPEELQKYKEMMLGKAYQFLNVLLEARERFEEESGDLYTLNDQLKDAADRFMTSMTAGHLERSISKNTRSNLSKIWNDPAIQQTYSRKDELQLPEVTADILNRVLQIQDYVPSVTDILSAEGLEQGTGLAEVQFSLEDKDLSDSNDHESNRRRYQLISIGGLATNEFRKWLDMFEDVKILVYCVAVSDYDQQWTDLTGALHNKLIFSRDLFFKIVGYPCFQDTPLVLLLNKYDRFEEKVTKGIPLTTCEWFSDYSPVGSSHSSQVQQAYMYVVHKYKRFLDGRRVYTLQLNAQEQQAVSGALEYVQQILKCEEEMRAGLWMHHEESNYGDTSSFTIPGQGHR</sequence>
<dbReference type="Pfam" id="PF00503">
    <property type="entry name" value="G-alpha"/>
    <property type="match status" value="1"/>
</dbReference>
<dbReference type="OMA" id="AKYCANC"/>
<evidence type="ECO:0000256" key="8">
    <source>
        <dbReference type="PIRSR" id="PIRSR601019-2"/>
    </source>
</evidence>
<dbReference type="SMART" id="SM00275">
    <property type="entry name" value="G_alpha"/>
    <property type="match status" value="1"/>
</dbReference>
<dbReference type="GeneID" id="9631791"/>
<organism evidence="11">
    <name type="scientific">Selaginella moellendorffii</name>
    <name type="common">Spikemoss</name>
    <dbReference type="NCBI Taxonomy" id="88036"/>
    <lineage>
        <taxon>Eukaryota</taxon>
        <taxon>Viridiplantae</taxon>
        <taxon>Streptophyta</taxon>
        <taxon>Embryophyta</taxon>
        <taxon>Tracheophyta</taxon>
        <taxon>Lycopodiopsida</taxon>
        <taxon>Selaginellales</taxon>
        <taxon>Selaginellaceae</taxon>
        <taxon>Selaginella</taxon>
    </lineage>
</organism>
<proteinExistence type="predicted"/>
<dbReference type="OrthoDB" id="5817230at2759"/>
<feature type="compositionally biased region" description="Polar residues" evidence="9">
    <location>
        <begin position="168"/>
        <end position="192"/>
    </location>
</feature>
<feature type="compositionally biased region" description="Polar residues" evidence="9">
    <location>
        <begin position="1"/>
        <end position="12"/>
    </location>
</feature>
<evidence type="ECO:0000256" key="4">
    <source>
        <dbReference type="ARBA" id="ARBA00022833"/>
    </source>
</evidence>
<evidence type="ECO:0000313" key="11">
    <source>
        <dbReference type="Proteomes" id="UP000001514"/>
    </source>
</evidence>
<evidence type="ECO:0000256" key="7">
    <source>
        <dbReference type="PIRSR" id="PIRSR601019-1"/>
    </source>
</evidence>
<evidence type="ECO:0000256" key="9">
    <source>
        <dbReference type="SAM" id="MobiDB-lite"/>
    </source>
</evidence>
<dbReference type="InterPro" id="IPR011011">
    <property type="entry name" value="Znf_FYVE_PHD"/>
</dbReference>
<evidence type="ECO:0000256" key="5">
    <source>
        <dbReference type="ARBA" id="ARBA00023134"/>
    </source>
</evidence>
<keyword evidence="11" id="KW-1185">Reference proteome</keyword>
<dbReference type="FunFam" id="3.40.50.300:FF:000692">
    <property type="entry name" value="Guanine nucleotide-binding protein subunit alpha"/>
    <property type="match status" value="1"/>
</dbReference>
<dbReference type="GO" id="GO:0001664">
    <property type="term" value="F:G protein-coupled receptor binding"/>
    <property type="evidence" value="ECO:0000318"/>
    <property type="project" value="GO_Central"/>
</dbReference>
<dbReference type="SUPFAM" id="SSF52540">
    <property type="entry name" value="P-loop containing nucleoside triphosphate hydrolases"/>
    <property type="match status" value="1"/>
</dbReference>
<evidence type="ECO:0000256" key="3">
    <source>
        <dbReference type="ARBA" id="ARBA00022771"/>
    </source>
</evidence>
<dbReference type="STRING" id="88036.D8RH70"/>
<dbReference type="InterPro" id="IPR027417">
    <property type="entry name" value="P-loop_NTPase"/>
</dbReference>
<dbReference type="HOGENOM" id="CLU_006703_0_1_1"/>
<dbReference type="InParanoid" id="D8RH70"/>
<dbReference type="GO" id="GO:0031683">
    <property type="term" value="F:G-protein beta/gamma-subunit complex binding"/>
    <property type="evidence" value="ECO:0000318"/>
    <property type="project" value="GO_Central"/>
</dbReference>
<dbReference type="Gene3D" id="3.40.50.300">
    <property type="entry name" value="P-loop containing nucleotide triphosphate hydrolases"/>
    <property type="match status" value="1"/>
</dbReference>
<feature type="region of interest" description="Disordered" evidence="9">
    <location>
        <begin position="154"/>
        <end position="227"/>
    </location>
</feature>
<evidence type="ECO:0000313" key="10">
    <source>
        <dbReference type="EMBL" id="EFJ28721.1"/>
    </source>
</evidence>
<accession>D8RH70</accession>
<dbReference type="GO" id="GO:0003924">
    <property type="term" value="F:GTPase activity"/>
    <property type="evidence" value="ECO:0000318"/>
    <property type="project" value="GO_Central"/>
</dbReference>
<dbReference type="GO" id="GO:0007188">
    <property type="term" value="P:adenylate cyclase-modulating G protein-coupled receptor signaling pathway"/>
    <property type="evidence" value="ECO:0000318"/>
    <property type="project" value="GO_Central"/>
</dbReference>
<feature type="binding site" evidence="7">
    <location>
        <begin position="746"/>
        <end position="749"/>
    </location>
    <ligand>
        <name>GTP</name>
        <dbReference type="ChEBI" id="CHEBI:37565"/>
    </ligand>
</feature>
<dbReference type="InterPro" id="IPR011025">
    <property type="entry name" value="GproteinA_insert"/>
</dbReference>
<keyword evidence="6" id="KW-0807">Transducer</keyword>
<dbReference type="PANTHER" id="PTHR10218">
    <property type="entry name" value="GTP-BINDING PROTEIN ALPHA SUBUNIT"/>
    <property type="match status" value="1"/>
</dbReference>
<dbReference type="KEGG" id="smo:SELMODRAFT_449914"/>
<dbReference type="Proteomes" id="UP000001514">
    <property type="component" value="Unassembled WGS sequence"/>
</dbReference>
<keyword evidence="8" id="KW-0460">Magnesium</keyword>
<keyword evidence="4" id="KW-0862">Zinc</keyword>
<keyword evidence="1 8" id="KW-0479">Metal-binding</keyword>
<dbReference type="EMBL" id="GL377579">
    <property type="protein sequence ID" value="EFJ28721.1"/>
    <property type="molecule type" value="Genomic_DNA"/>
</dbReference>
<dbReference type="PRINTS" id="PR00318">
    <property type="entry name" value="GPROTEINA"/>
</dbReference>
<dbReference type="Gramene" id="EFJ28721">
    <property type="protein sequence ID" value="EFJ28721"/>
    <property type="gene ID" value="SELMODRAFT_449914"/>
</dbReference>
<dbReference type="GO" id="GO:0008270">
    <property type="term" value="F:zinc ion binding"/>
    <property type="evidence" value="ECO:0007669"/>
    <property type="project" value="UniProtKB-KW"/>
</dbReference>
<evidence type="ECO:0000256" key="1">
    <source>
        <dbReference type="ARBA" id="ARBA00022723"/>
    </source>
</evidence>
<feature type="compositionally biased region" description="Polar residues" evidence="9">
    <location>
        <begin position="24"/>
        <end position="35"/>
    </location>
</feature>
<feature type="binding site" evidence="7">
    <location>
        <position position="808"/>
    </location>
    <ligand>
        <name>GTP</name>
        <dbReference type="ChEBI" id="CHEBI:37565"/>
    </ligand>
</feature>
<dbReference type="GO" id="GO:0005737">
    <property type="term" value="C:cytoplasm"/>
    <property type="evidence" value="ECO:0000318"/>
    <property type="project" value="GO_Central"/>
</dbReference>
<dbReference type="PROSITE" id="PS51882">
    <property type="entry name" value="G_ALPHA"/>
    <property type="match status" value="1"/>
</dbReference>
<dbReference type="GO" id="GO:0005525">
    <property type="term" value="F:GTP binding"/>
    <property type="evidence" value="ECO:0007669"/>
    <property type="project" value="UniProtKB-KW"/>
</dbReference>
<keyword evidence="2 7" id="KW-0547">Nucleotide-binding</keyword>
<dbReference type="eggNOG" id="KOG0082">
    <property type="taxonomic scope" value="Eukaryota"/>
</dbReference>
<evidence type="ECO:0000256" key="6">
    <source>
        <dbReference type="ARBA" id="ARBA00023224"/>
    </source>
</evidence>
<dbReference type="InterPro" id="IPR001019">
    <property type="entry name" value="Gprotein_alpha_su"/>
</dbReference>
<keyword evidence="5 7" id="KW-0342">GTP-binding</keyword>
<feature type="binding site" evidence="8">
    <location>
        <position position="502"/>
    </location>
    <ligand>
        <name>Mg(2+)</name>
        <dbReference type="ChEBI" id="CHEBI:18420"/>
    </ligand>
</feature>
<dbReference type="SUPFAM" id="SSF47895">
    <property type="entry name" value="Transducin (alpha subunit), insertion domain"/>
    <property type="match status" value="1"/>
</dbReference>